<accession>A0A835YH31</accession>
<dbReference type="EMBL" id="JAEHOE010000003">
    <property type="protein sequence ID" value="KAG2500826.1"/>
    <property type="molecule type" value="Genomic_DNA"/>
</dbReference>
<keyword evidence="1" id="KW-0472">Membrane</keyword>
<dbReference type="AlphaFoldDB" id="A0A835YH31"/>
<reference evidence="2" key="1">
    <citation type="journal article" date="2020" name="bioRxiv">
        <title>Comparative genomics of Chlamydomonas.</title>
        <authorList>
            <person name="Craig R.J."/>
            <person name="Hasan A.R."/>
            <person name="Ness R.W."/>
            <person name="Keightley P.D."/>
        </authorList>
    </citation>
    <scope>NUCLEOTIDE SEQUENCE</scope>
    <source>
        <strain evidence="2">CCAP 11/70</strain>
    </source>
</reference>
<comment type="caution">
    <text evidence="2">The sequence shown here is derived from an EMBL/GenBank/DDBJ whole genome shotgun (WGS) entry which is preliminary data.</text>
</comment>
<gene>
    <name evidence="2" type="ORF">HYH03_001588</name>
</gene>
<feature type="transmembrane region" description="Helical" evidence="1">
    <location>
        <begin position="37"/>
        <end position="60"/>
    </location>
</feature>
<evidence type="ECO:0000256" key="1">
    <source>
        <dbReference type="SAM" id="Phobius"/>
    </source>
</evidence>
<sequence length="79" mass="8759">MKDVASKEDFARLERTMTTRFDQMREEFNSRFHQMQLLAVLLALAVVAILGLLAGALVFFPLNPGSALGMVVSACIKKM</sequence>
<keyword evidence="3" id="KW-1185">Reference proteome</keyword>
<evidence type="ECO:0000313" key="2">
    <source>
        <dbReference type="EMBL" id="KAG2500826.1"/>
    </source>
</evidence>
<protein>
    <submittedName>
        <fullName evidence="2">Uncharacterized protein</fullName>
    </submittedName>
</protein>
<keyword evidence="1" id="KW-0812">Transmembrane</keyword>
<proteinExistence type="predicted"/>
<name>A0A835YH31_9CHLO</name>
<dbReference type="Proteomes" id="UP000612055">
    <property type="component" value="Unassembled WGS sequence"/>
</dbReference>
<organism evidence="2 3">
    <name type="scientific">Edaphochlamys debaryana</name>
    <dbReference type="NCBI Taxonomy" id="47281"/>
    <lineage>
        <taxon>Eukaryota</taxon>
        <taxon>Viridiplantae</taxon>
        <taxon>Chlorophyta</taxon>
        <taxon>core chlorophytes</taxon>
        <taxon>Chlorophyceae</taxon>
        <taxon>CS clade</taxon>
        <taxon>Chlamydomonadales</taxon>
        <taxon>Chlamydomonadales incertae sedis</taxon>
        <taxon>Edaphochlamys</taxon>
    </lineage>
</organism>
<evidence type="ECO:0000313" key="3">
    <source>
        <dbReference type="Proteomes" id="UP000612055"/>
    </source>
</evidence>
<keyword evidence="1" id="KW-1133">Transmembrane helix</keyword>